<dbReference type="InterPro" id="IPR051309">
    <property type="entry name" value="ABCF_ATPase"/>
</dbReference>
<feature type="coiled-coil region" evidence="3">
    <location>
        <begin position="94"/>
        <end position="144"/>
    </location>
</feature>
<dbReference type="InterPro" id="IPR032524">
    <property type="entry name" value="ABC_tran_C"/>
</dbReference>
<reference evidence="6 7" key="1">
    <citation type="submission" date="2021-02" db="EMBL/GenBank/DDBJ databases">
        <title>De Novo genome assembly of isolated myxobacteria.</title>
        <authorList>
            <person name="Stevens D.C."/>
        </authorList>
    </citation>
    <scope>NUCLEOTIDE SEQUENCE [LARGE SCALE GENOMIC DNA]</scope>
    <source>
        <strain evidence="6 7">ATCC 29039</strain>
    </source>
</reference>
<dbReference type="CDD" id="cd03221">
    <property type="entry name" value="ABCF_EF-3"/>
    <property type="match status" value="2"/>
</dbReference>
<sequence>MSLVIAQDISLAYGKKVLFDEDNFTLGPRDRVGLVGANGTGKSSLMKIIAGVSQPDGGTVQYSRRARAGYLPQEIAGLPEGTVVEAVMSTVPGRDSLESRLKDTEGALAASTDEEEQLELAQTLADLHAELDDFENRYGRHHAERILKGLGFKDADLSKPTQALSGGWRMRAALAGLLLQDPDLLLLDEPTNHLDVPTLAWFDGFLRRSNKAMVLISHDRDFLNRQINRVVSLEMEGVREYAGNYEDYKRQRAEEMVLLQARAEKVEQRRAELQGFIDRFGAKATKAKQAQSRAKMLAKLEKVQVLEERQTMKFRFPEVERSGRDVVLMEGITKRYGALTVYDGLNARLERGQRIAVVGANGAGKTTLLKMVAGELAPDTGKVSLGHNVVVGYYAQHHADKLDRHNTIIEEVRPLAADKPESYVRGVLGAFLFSGDDVDKPIGVLSGGERARVALAKLLLIPSNFLLMDEPTNHLDLDSSEMLIEALKLYGGTLLFVSHNRSFINNLCTHVWEVADGKLTSHPGNLDEYLYHQEQLRLAAEGADTGASNGKGGAAGSGPVSEKERKRLEAEARQRRSVVEGPIKKEIAKLEERIAKVEAEQKDREGQLADPVLYNDFARAKPLMDAHRAGKEELEDLYARWEAAQEKLAAAQA</sequence>
<evidence type="ECO:0000256" key="3">
    <source>
        <dbReference type="SAM" id="Coils"/>
    </source>
</evidence>
<dbReference type="InterPro" id="IPR003439">
    <property type="entry name" value="ABC_transporter-like_ATP-bd"/>
</dbReference>
<keyword evidence="3" id="KW-0175">Coiled coil</keyword>
<dbReference type="SUPFAM" id="SSF52540">
    <property type="entry name" value="P-loop containing nucleoside triphosphate hydrolases"/>
    <property type="match status" value="2"/>
</dbReference>
<name>A0ABS3D5E6_9BACT</name>
<keyword evidence="1" id="KW-0547">Nucleotide-binding</keyword>
<protein>
    <submittedName>
        <fullName evidence="6">ABC-F family ATP-binding cassette domain-containing protein</fullName>
    </submittedName>
</protein>
<dbReference type="InterPro" id="IPR003593">
    <property type="entry name" value="AAA+_ATPase"/>
</dbReference>
<evidence type="ECO:0000256" key="1">
    <source>
        <dbReference type="ARBA" id="ARBA00022741"/>
    </source>
</evidence>
<evidence type="ECO:0000256" key="2">
    <source>
        <dbReference type="ARBA" id="ARBA00022840"/>
    </source>
</evidence>
<dbReference type="InterPro" id="IPR027417">
    <property type="entry name" value="P-loop_NTPase"/>
</dbReference>
<feature type="region of interest" description="Disordered" evidence="4">
    <location>
        <begin position="543"/>
        <end position="575"/>
    </location>
</feature>
<keyword evidence="7" id="KW-1185">Reference proteome</keyword>
<dbReference type="PROSITE" id="PS50893">
    <property type="entry name" value="ABC_TRANSPORTER_2"/>
    <property type="match status" value="2"/>
</dbReference>
<dbReference type="InterPro" id="IPR037118">
    <property type="entry name" value="Val-tRNA_synth_C_sf"/>
</dbReference>
<dbReference type="Proteomes" id="UP000664052">
    <property type="component" value="Unassembled WGS sequence"/>
</dbReference>
<dbReference type="Gene3D" id="3.40.50.300">
    <property type="entry name" value="P-loop containing nucleotide triphosphate hydrolases"/>
    <property type="match status" value="2"/>
</dbReference>
<dbReference type="GO" id="GO:0005524">
    <property type="term" value="F:ATP binding"/>
    <property type="evidence" value="ECO:0007669"/>
    <property type="project" value="UniProtKB-KW"/>
</dbReference>
<dbReference type="Pfam" id="PF12848">
    <property type="entry name" value="ABC_tran_Xtn"/>
    <property type="match status" value="1"/>
</dbReference>
<evidence type="ECO:0000313" key="7">
    <source>
        <dbReference type="Proteomes" id="UP000664052"/>
    </source>
</evidence>
<proteinExistence type="predicted"/>
<dbReference type="InterPro" id="IPR032781">
    <property type="entry name" value="ABC_tran_Xtn"/>
</dbReference>
<dbReference type="PANTHER" id="PTHR42855">
    <property type="entry name" value="ABC TRANSPORTER ATP-BINDING SUBUNIT"/>
    <property type="match status" value="1"/>
</dbReference>
<organism evidence="6 7">
    <name type="scientific">Corallococcus macrosporus</name>
    <dbReference type="NCBI Taxonomy" id="35"/>
    <lineage>
        <taxon>Bacteria</taxon>
        <taxon>Pseudomonadati</taxon>
        <taxon>Myxococcota</taxon>
        <taxon>Myxococcia</taxon>
        <taxon>Myxococcales</taxon>
        <taxon>Cystobacterineae</taxon>
        <taxon>Myxococcaceae</taxon>
        <taxon>Corallococcus</taxon>
    </lineage>
</organism>
<feature type="compositionally biased region" description="Basic and acidic residues" evidence="4">
    <location>
        <begin position="561"/>
        <end position="575"/>
    </location>
</feature>
<comment type="caution">
    <text evidence="6">The sequence shown here is derived from an EMBL/GenBank/DDBJ whole genome shotgun (WGS) entry which is preliminary data.</text>
</comment>
<dbReference type="PROSITE" id="PS00211">
    <property type="entry name" value="ABC_TRANSPORTER_1"/>
    <property type="match status" value="2"/>
</dbReference>
<feature type="domain" description="ABC transporter" evidence="5">
    <location>
        <begin position="4"/>
        <end position="260"/>
    </location>
</feature>
<evidence type="ECO:0000259" key="5">
    <source>
        <dbReference type="PROSITE" id="PS50893"/>
    </source>
</evidence>
<dbReference type="PANTHER" id="PTHR42855:SF2">
    <property type="entry name" value="DRUG RESISTANCE ABC TRANSPORTER,ATP-BINDING PROTEIN"/>
    <property type="match status" value="1"/>
</dbReference>
<evidence type="ECO:0000256" key="4">
    <source>
        <dbReference type="SAM" id="MobiDB-lite"/>
    </source>
</evidence>
<dbReference type="Pfam" id="PF00005">
    <property type="entry name" value="ABC_tran"/>
    <property type="match status" value="2"/>
</dbReference>
<dbReference type="Gene3D" id="1.10.287.380">
    <property type="entry name" value="Valyl-tRNA synthetase, C-terminal domain"/>
    <property type="match status" value="1"/>
</dbReference>
<dbReference type="EMBL" id="JAFIMU010000003">
    <property type="protein sequence ID" value="MBN8226884.1"/>
    <property type="molecule type" value="Genomic_DNA"/>
</dbReference>
<keyword evidence="2 6" id="KW-0067">ATP-binding</keyword>
<feature type="coiled-coil region" evidence="3">
    <location>
        <begin position="587"/>
        <end position="651"/>
    </location>
</feature>
<gene>
    <name evidence="6" type="ORF">JYK02_05095</name>
</gene>
<dbReference type="Pfam" id="PF16326">
    <property type="entry name" value="ABC_tran_CTD"/>
    <property type="match status" value="1"/>
</dbReference>
<feature type="domain" description="ABC transporter" evidence="5">
    <location>
        <begin position="327"/>
        <end position="541"/>
    </location>
</feature>
<dbReference type="SMART" id="SM00382">
    <property type="entry name" value="AAA"/>
    <property type="match status" value="2"/>
</dbReference>
<evidence type="ECO:0000313" key="6">
    <source>
        <dbReference type="EMBL" id="MBN8226884.1"/>
    </source>
</evidence>
<dbReference type="RefSeq" id="WP_207048756.1">
    <property type="nucleotide sequence ID" value="NZ_JAFIMU010000003.1"/>
</dbReference>
<accession>A0ABS3D5E6</accession>
<dbReference type="InterPro" id="IPR017871">
    <property type="entry name" value="ABC_transporter-like_CS"/>
</dbReference>